<sequence length="74" mass="8334">MDHLLSRYEYGLGLFVRALGDFAIRYPKTAAWLGIQSGRTDDPQVTRQIQTFSSLAARFVRSGSKTTPNSPRRC</sequence>
<evidence type="ECO:0000313" key="1">
    <source>
        <dbReference type="EMBL" id="ABO53455.1"/>
    </source>
</evidence>
<organism evidence="1 2">
    <name type="scientific">Burkholderia vietnamiensis (strain G4 / LMG 22486)</name>
    <name type="common">Burkholderia cepacia (strain R1808)</name>
    <dbReference type="NCBI Taxonomy" id="269482"/>
    <lineage>
        <taxon>Bacteria</taxon>
        <taxon>Pseudomonadati</taxon>
        <taxon>Pseudomonadota</taxon>
        <taxon>Betaproteobacteria</taxon>
        <taxon>Burkholderiales</taxon>
        <taxon>Burkholderiaceae</taxon>
        <taxon>Burkholderia</taxon>
        <taxon>Burkholderia cepacia complex</taxon>
    </lineage>
</organism>
<dbReference type="Pfam" id="PF05947">
    <property type="entry name" value="T6SS_TssF"/>
    <property type="match status" value="1"/>
</dbReference>
<proteinExistence type="predicted"/>
<dbReference type="InterPro" id="IPR010272">
    <property type="entry name" value="T6SS_TssF"/>
</dbReference>
<dbReference type="AlphaFoldDB" id="A4JB02"/>
<name>A4JB02_BURVG</name>
<dbReference type="KEGG" id="bvi:Bcep1808_0443"/>
<protein>
    <submittedName>
        <fullName evidence="1">Uncharacterized protein</fullName>
    </submittedName>
</protein>
<evidence type="ECO:0000313" key="2">
    <source>
        <dbReference type="Proteomes" id="UP000002287"/>
    </source>
</evidence>
<gene>
    <name evidence="1" type="ordered locus">Bcep1808_0443</name>
</gene>
<reference evidence="2" key="1">
    <citation type="submission" date="2007-03" db="EMBL/GenBank/DDBJ databases">
        <title>Complete sequence of chromosome 1 of Burkholderia vietnamiensis G4.</title>
        <authorList>
            <consortium name="US DOE Joint Genome Institute"/>
            <person name="Copeland A."/>
            <person name="Lucas S."/>
            <person name="Lapidus A."/>
            <person name="Barry K."/>
            <person name="Detter J.C."/>
            <person name="Glavina del Rio T."/>
            <person name="Hammon N."/>
            <person name="Israni S."/>
            <person name="Dalin E."/>
            <person name="Tice H."/>
            <person name="Pitluck S."/>
            <person name="Chain P."/>
            <person name="Malfatti S."/>
            <person name="Shin M."/>
            <person name="Vergez L."/>
            <person name="Schmutz J."/>
            <person name="Larimer F."/>
            <person name="Land M."/>
            <person name="Hauser L."/>
            <person name="Kyrpides N."/>
            <person name="Tiedje J."/>
            <person name="Richardson P."/>
        </authorList>
    </citation>
    <scope>NUCLEOTIDE SEQUENCE [LARGE SCALE GENOMIC DNA]</scope>
    <source>
        <strain evidence="2">G4 / LMG 22486</strain>
    </source>
</reference>
<dbReference type="Proteomes" id="UP000002287">
    <property type="component" value="Chromosome 1"/>
</dbReference>
<dbReference type="EMBL" id="CP000614">
    <property type="protein sequence ID" value="ABO53455.1"/>
    <property type="molecule type" value="Genomic_DNA"/>
</dbReference>
<accession>A4JB02</accession>
<dbReference type="HOGENOM" id="CLU_2680704_0_0_4"/>